<feature type="region of interest" description="Disordered" evidence="1">
    <location>
        <begin position="27"/>
        <end position="71"/>
    </location>
</feature>
<evidence type="ECO:0000313" key="2">
    <source>
        <dbReference type="EMBL" id="KAG7483107.1"/>
    </source>
</evidence>
<gene>
    <name evidence="2" type="ORF">JOB18_039503</name>
</gene>
<name>A0AAV6Q6E1_SOLSE</name>
<protein>
    <submittedName>
        <fullName evidence="2">Uncharacterized protein</fullName>
    </submittedName>
</protein>
<dbReference type="Proteomes" id="UP000693946">
    <property type="component" value="Linkage Group LG7"/>
</dbReference>
<keyword evidence="3" id="KW-1185">Reference proteome</keyword>
<dbReference type="AlphaFoldDB" id="A0AAV6Q6E1"/>
<dbReference type="EMBL" id="JAGKHQ010000019">
    <property type="protein sequence ID" value="KAG7483107.1"/>
    <property type="molecule type" value="Genomic_DNA"/>
</dbReference>
<organism evidence="2 3">
    <name type="scientific">Solea senegalensis</name>
    <name type="common">Senegalese sole</name>
    <dbReference type="NCBI Taxonomy" id="28829"/>
    <lineage>
        <taxon>Eukaryota</taxon>
        <taxon>Metazoa</taxon>
        <taxon>Chordata</taxon>
        <taxon>Craniata</taxon>
        <taxon>Vertebrata</taxon>
        <taxon>Euteleostomi</taxon>
        <taxon>Actinopterygii</taxon>
        <taxon>Neopterygii</taxon>
        <taxon>Teleostei</taxon>
        <taxon>Neoteleostei</taxon>
        <taxon>Acanthomorphata</taxon>
        <taxon>Carangaria</taxon>
        <taxon>Pleuronectiformes</taxon>
        <taxon>Pleuronectoidei</taxon>
        <taxon>Soleidae</taxon>
        <taxon>Solea</taxon>
    </lineage>
</organism>
<evidence type="ECO:0000313" key="3">
    <source>
        <dbReference type="Proteomes" id="UP000693946"/>
    </source>
</evidence>
<evidence type="ECO:0000256" key="1">
    <source>
        <dbReference type="SAM" id="MobiDB-lite"/>
    </source>
</evidence>
<reference evidence="2 3" key="1">
    <citation type="journal article" date="2021" name="Sci. Rep.">
        <title>Chromosome anchoring in Senegalese sole (Solea senegalensis) reveals sex-associated markers and genome rearrangements in flatfish.</title>
        <authorList>
            <person name="Guerrero-Cozar I."/>
            <person name="Gomez-Garrido J."/>
            <person name="Berbel C."/>
            <person name="Martinez-Blanch J.F."/>
            <person name="Alioto T."/>
            <person name="Claros M.G."/>
            <person name="Gagnaire P.A."/>
            <person name="Manchado M."/>
        </authorList>
    </citation>
    <scope>NUCLEOTIDE SEQUENCE [LARGE SCALE GENOMIC DNA]</scope>
    <source>
        <strain evidence="2">Sse05_10M</strain>
    </source>
</reference>
<comment type="caution">
    <text evidence="2">The sequence shown here is derived from an EMBL/GenBank/DDBJ whole genome shotgun (WGS) entry which is preliminary data.</text>
</comment>
<feature type="region of interest" description="Disordered" evidence="1">
    <location>
        <begin position="87"/>
        <end position="129"/>
    </location>
</feature>
<sequence>MIIVTRAMKAGVLSWLLFSDHECMKNKESSECGTEEESRCTSLTERVSDSESARTESAKVPPGRRFCPARSHCRTPGRPRWNEAARSSAAAAAWTRVPPPPSLPRRGRPRPDTLSPARLTKRTKTPHEEGTDCSVPWLSWLAGLLLLPLLLVDWAT</sequence>
<proteinExistence type="predicted"/>
<accession>A0AAV6Q6E1</accession>
<feature type="compositionally biased region" description="Basic and acidic residues" evidence="1">
    <location>
        <begin position="46"/>
        <end position="57"/>
    </location>
</feature>